<evidence type="ECO:0000256" key="4">
    <source>
        <dbReference type="SAM" id="Coils"/>
    </source>
</evidence>
<dbReference type="GO" id="GO:0006915">
    <property type="term" value="P:apoptotic process"/>
    <property type="evidence" value="ECO:0007669"/>
    <property type="project" value="TreeGrafter"/>
</dbReference>
<evidence type="ECO:0000256" key="2">
    <source>
        <dbReference type="ARBA" id="ARBA00022490"/>
    </source>
</evidence>
<protein>
    <submittedName>
        <fullName evidence="6">Uncharacterized protein</fullName>
    </submittedName>
</protein>
<feature type="compositionally biased region" description="Basic and acidic residues" evidence="5">
    <location>
        <begin position="151"/>
        <end position="164"/>
    </location>
</feature>
<evidence type="ECO:0000256" key="3">
    <source>
        <dbReference type="ARBA" id="ARBA00023212"/>
    </source>
</evidence>
<evidence type="ECO:0000313" key="6">
    <source>
        <dbReference type="EMBL" id="CAF0840681.1"/>
    </source>
</evidence>
<dbReference type="PANTHER" id="PTHR31183">
    <property type="entry name" value="TRICHOPLEIN KERATIN FILAMENT-BINDING PROTEIN FAMILY MEMBER"/>
    <property type="match status" value="1"/>
</dbReference>
<keyword evidence="4" id="KW-0175">Coiled coil</keyword>
<organism evidence="6 8">
    <name type="scientific">Adineta ricciae</name>
    <name type="common">Rotifer</name>
    <dbReference type="NCBI Taxonomy" id="249248"/>
    <lineage>
        <taxon>Eukaryota</taxon>
        <taxon>Metazoa</taxon>
        <taxon>Spiralia</taxon>
        <taxon>Gnathifera</taxon>
        <taxon>Rotifera</taxon>
        <taxon>Eurotatoria</taxon>
        <taxon>Bdelloidea</taxon>
        <taxon>Adinetida</taxon>
        <taxon>Adinetidae</taxon>
        <taxon>Adineta</taxon>
    </lineage>
</organism>
<name>A0A813VC35_ADIRI</name>
<accession>A0A813VC35</accession>
<keyword evidence="3" id="KW-0206">Cytoskeleton</keyword>
<keyword evidence="2" id="KW-0963">Cytoplasm</keyword>
<evidence type="ECO:0000313" key="8">
    <source>
        <dbReference type="Proteomes" id="UP000663828"/>
    </source>
</evidence>
<feature type="region of interest" description="Disordered" evidence="5">
    <location>
        <begin position="151"/>
        <end position="170"/>
    </location>
</feature>
<feature type="coiled-coil region" evidence="4">
    <location>
        <begin position="279"/>
        <end position="306"/>
    </location>
</feature>
<feature type="region of interest" description="Disordered" evidence="5">
    <location>
        <begin position="405"/>
        <end position="431"/>
    </location>
</feature>
<evidence type="ECO:0000256" key="1">
    <source>
        <dbReference type="ARBA" id="ARBA00004245"/>
    </source>
</evidence>
<dbReference type="AlphaFoldDB" id="A0A813VC35"/>
<dbReference type="GO" id="GO:0045095">
    <property type="term" value="C:keratin filament"/>
    <property type="evidence" value="ECO:0007669"/>
    <property type="project" value="TreeGrafter"/>
</dbReference>
<dbReference type="OrthoDB" id="6431598at2759"/>
<dbReference type="EMBL" id="CAJNOR010000209">
    <property type="protein sequence ID" value="CAF0840681.1"/>
    <property type="molecule type" value="Genomic_DNA"/>
</dbReference>
<keyword evidence="8" id="KW-1185">Reference proteome</keyword>
<comment type="caution">
    <text evidence="6">The sequence shown here is derived from an EMBL/GenBank/DDBJ whole genome shotgun (WGS) entry which is preliminary data.</text>
</comment>
<gene>
    <name evidence="7" type="ORF">EDS130_LOCUS20848</name>
    <name evidence="6" type="ORF">XAT740_LOCUS4952</name>
</gene>
<comment type="subcellular location">
    <subcellularLocation>
        <location evidence="1">Cytoplasm</location>
        <location evidence="1">Cytoskeleton</location>
    </subcellularLocation>
</comment>
<dbReference type="PANTHER" id="PTHR31183:SF2">
    <property type="entry name" value="TRICHOPLEIN KERATIN FILAMENT-BINDING PROTEIN"/>
    <property type="match status" value="1"/>
</dbReference>
<proteinExistence type="predicted"/>
<evidence type="ECO:0000256" key="5">
    <source>
        <dbReference type="SAM" id="MobiDB-lite"/>
    </source>
</evidence>
<dbReference type="Proteomes" id="UP000663852">
    <property type="component" value="Unassembled WGS sequence"/>
</dbReference>
<dbReference type="EMBL" id="CAJNOJ010000103">
    <property type="protein sequence ID" value="CAF1117132.1"/>
    <property type="molecule type" value="Genomic_DNA"/>
</dbReference>
<dbReference type="Proteomes" id="UP000663828">
    <property type="component" value="Unassembled WGS sequence"/>
</dbReference>
<reference evidence="6" key="1">
    <citation type="submission" date="2021-02" db="EMBL/GenBank/DDBJ databases">
        <authorList>
            <person name="Nowell W R."/>
        </authorList>
    </citation>
    <scope>NUCLEOTIDE SEQUENCE</scope>
</reference>
<sequence>MNVDMLFQFQKMHSQSTVKELINAADISNEKKGEKAQTVTTHNINQSRYSAANSKWASPISGILNDEELRLEQKKAEKSKRLEQRRSHLSAVLEADKNKYQSELLSYRRSSHETIPQMNMPIDFFQSASEHSPQSETTNNFDLQTMETHKLQDLSLEQRDDKQNERKRRHQQLKMILQQQMEEFNQLEEQAEIFKQEEEHWYREQIRLEEFQEIRRQTENFPSQQDQGRQLLRQHKAKLHKRSKEVQQRLDMDIHILTSIVHPEHESRLEQSDEQKQLRENVSNVLQQFQQQMRVEKNKEKELDDMYPEDAAKQWSRYDQQWNDEQKTRMKLLRPILTERQNQLIKQLHLFKEKQKEIYEKQRALIEEMEQARKYDLIEKQKQTTPTEQKPQIFIFRKEPEQPIEYEESKQPPLIPTTDSQFHGRRRVAWN</sequence>
<evidence type="ECO:0000313" key="7">
    <source>
        <dbReference type="EMBL" id="CAF1117132.1"/>
    </source>
</evidence>
<dbReference type="InterPro" id="IPR043596">
    <property type="entry name" value="CFAP53/TCHP"/>
</dbReference>